<feature type="compositionally biased region" description="Acidic residues" evidence="5">
    <location>
        <begin position="203"/>
        <end position="216"/>
    </location>
</feature>
<protein>
    <recommendedName>
        <fullName evidence="8">Ribosomal RNA-processing protein 1</fullName>
    </recommendedName>
</protein>
<feature type="region of interest" description="Disordered" evidence="5">
    <location>
        <begin position="188"/>
        <end position="216"/>
    </location>
</feature>
<evidence type="ECO:0000256" key="3">
    <source>
        <dbReference type="ARBA" id="ARBA00022552"/>
    </source>
</evidence>
<gene>
    <name evidence="6" type="ORF">CAC42_6096</name>
</gene>
<dbReference type="EMBL" id="NKHZ01000036">
    <property type="protein sequence ID" value="PNS19001.1"/>
    <property type="molecule type" value="Genomic_DNA"/>
</dbReference>
<comment type="caution">
    <text evidence="6">The sequence shown here is derived from an EMBL/GenBank/DDBJ whole genome shotgun (WGS) entry which is preliminary data.</text>
</comment>
<feature type="compositionally biased region" description="Acidic residues" evidence="5">
    <location>
        <begin position="312"/>
        <end position="335"/>
    </location>
</feature>
<organism evidence="6 7">
    <name type="scientific">Sphaceloma murrayae</name>
    <dbReference type="NCBI Taxonomy" id="2082308"/>
    <lineage>
        <taxon>Eukaryota</taxon>
        <taxon>Fungi</taxon>
        <taxon>Dikarya</taxon>
        <taxon>Ascomycota</taxon>
        <taxon>Pezizomycotina</taxon>
        <taxon>Dothideomycetes</taxon>
        <taxon>Dothideomycetidae</taxon>
        <taxon>Myriangiales</taxon>
        <taxon>Elsinoaceae</taxon>
        <taxon>Sphaceloma</taxon>
    </lineage>
</organism>
<keyword evidence="3" id="KW-0698">rRNA processing</keyword>
<dbReference type="Pfam" id="PF05997">
    <property type="entry name" value="Nop52"/>
    <property type="match status" value="1"/>
</dbReference>
<feature type="region of interest" description="Disordered" evidence="5">
    <location>
        <begin position="281"/>
        <end position="335"/>
    </location>
</feature>
<dbReference type="InParanoid" id="A0A2K1QVC3"/>
<accession>A0A2K1QVC3</accession>
<dbReference type="PANTHER" id="PTHR13026">
    <property type="entry name" value="NNP-1 PROTEIN NOVEL NUCLEAR PROTEIN 1 NOP52"/>
    <property type="match status" value="1"/>
</dbReference>
<dbReference type="Proteomes" id="UP000243797">
    <property type="component" value="Unassembled WGS sequence"/>
</dbReference>
<dbReference type="InterPro" id="IPR010301">
    <property type="entry name" value="RRP1"/>
</dbReference>
<evidence type="ECO:0000313" key="7">
    <source>
        <dbReference type="Proteomes" id="UP000243797"/>
    </source>
</evidence>
<comment type="subcellular location">
    <subcellularLocation>
        <location evidence="1">Nucleus</location>
    </subcellularLocation>
</comment>
<evidence type="ECO:0000313" key="6">
    <source>
        <dbReference type="EMBL" id="PNS19001.1"/>
    </source>
</evidence>
<evidence type="ECO:0000256" key="5">
    <source>
        <dbReference type="SAM" id="MobiDB-lite"/>
    </source>
</evidence>
<feature type="compositionally biased region" description="Basic and acidic residues" evidence="5">
    <location>
        <begin position="94"/>
        <end position="103"/>
    </location>
</feature>
<dbReference type="FunCoup" id="A0A2K1QVC3">
    <property type="interactions" value="355"/>
</dbReference>
<feature type="region of interest" description="Disordered" evidence="5">
    <location>
        <begin position="90"/>
        <end position="137"/>
    </location>
</feature>
<name>A0A2K1QVC3_9PEZI</name>
<dbReference type="GO" id="GO:0006364">
    <property type="term" value="P:rRNA processing"/>
    <property type="evidence" value="ECO:0007669"/>
    <property type="project" value="UniProtKB-KW"/>
</dbReference>
<dbReference type="STRING" id="2082308.A0A2K1QVC3"/>
<evidence type="ECO:0000256" key="2">
    <source>
        <dbReference type="ARBA" id="ARBA00006374"/>
    </source>
</evidence>
<evidence type="ECO:0008006" key="8">
    <source>
        <dbReference type="Google" id="ProtNLM"/>
    </source>
</evidence>
<keyword evidence="7" id="KW-1185">Reference proteome</keyword>
<dbReference type="GO" id="GO:0005634">
    <property type="term" value="C:nucleus"/>
    <property type="evidence" value="ECO:0007669"/>
    <property type="project" value="UniProtKB-SubCell"/>
</dbReference>
<feature type="compositionally biased region" description="Basic and acidic residues" evidence="5">
    <location>
        <begin position="193"/>
        <end position="202"/>
    </location>
</feature>
<feature type="compositionally biased region" description="Basic and acidic residues" evidence="5">
    <location>
        <begin position="289"/>
        <end position="300"/>
    </location>
</feature>
<dbReference type="PANTHER" id="PTHR13026:SF0">
    <property type="entry name" value="RIBOSOMAL RNA PROCESSING 1B"/>
    <property type="match status" value="1"/>
</dbReference>
<comment type="similarity">
    <text evidence="2">Belongs to the RRP1 family.</text>
</comment>
<reference evidence="6 7" key="1">
    <citation type="submission" date="2017-06" db="EMBL/GenBank/DDBJ databases">
        <title>Draft genome sequence of a variant of Elsinoe murrayae.</title>
        <authorList>
            <person name="Cheng Q."/>
        </authorList>
    </citation>
    <scope>NUCLEOTIDE SEQUENCE [LARGE SCALE GENOMIC DNA]</scope>
    <source>
        <strain evidence="6 7">CQ-2017a</strain>
    </source>
</reference>
<sequence>MASTSTPSVPAQGTLLQSLTSSSLARRTAAFAQLRTYLLSKRNFTSLDYLKLWKGLFYCLYMTPKPLRQQRLSLEIAGLVGDVVISELGQGDQEDGKDKGEGKGKKRGRGEKEESGVGRGGKRRRVVGDQGEDVEEGEQDGKFLGFVRGFWVTMGREWEGIDKARLDKFLFLVRRMVFVGFEGCKVPSGSDVEGTRTSKEEAASAEEDEDDTEDYDWDEDRLGSYLSILSDLPLNAKDLKTIGLKLHVIDVLVDEMERADPAGKLDLEKALQPLRALVKESPTKTVRTRAKEALDDDRLKAWGSEPAAEEPNGNEEDSSDQEAQGDDEEFGGFDD</sequence>
<dbReference type="AlphaFoldDB" id="A0A2K1QVC3"/>
<evidence type="ECO:0000256" key="4">
    <source>
        <dbReference type="ARBA" id="ARBA00023242"/>
    </source>
</evidence>
<proteinExistence type="inferred from homology"/>
<dbReference type="GO" id="GO:0030688">
    <property type="term" value="C:preribosome, small subunit precursor"/>
    <property type="evidence" value="ECO:0007669"/>
    <property type="project" value="InterPro"/>
</dbReference>
<evidence type="ECO:0000256" key="1">
    <source>
        <dbReference type="ARBA" id="ARBA00004123"/>
    </source>
</evidence>
<keyword evidence="4" id="KW-0539">Nucleus</keyword>
<dbReference type="OrthoDB" id="2019504at2759"/>